<dbReference type="EMBL" id="CAJVCH010294578">
    <property type="protein sequence ID" value="CAG7785348.1"/>
    <property type="molecule type" value="Genomic_DNA"/>
</dbReference>
<protein>
    <recommendedName>
        <fullName evidence="8">G-protein coupled receptors family 1 profile domain-containing protein</fullName>
    </recommendedName>
</protein>
<sequence length="254" mass="28046">MSLATADFSFGVCLPMAVIYELVAEPSALTLTQSHGQGDFNIRPFSILIVFSAASLLSIAAIALDRFTSVAQPLRYNHFVTTSYVHRFVLAVWIYAIVMGTVGFISQPAPPAELLITWLTLFIFAPSVICCVLSYWYIYMVARSHARAIHSVEISLSRGVCSVHRNNEDQESPASSTIIATTHHPSYGLTLALILGMLFICWTPLLVSAMLDHFARTDILNREDGRALASAPILLNSLVNPWLYGFRSSEVLFM</sequence>
<evidence type="ECO:0000256" key="2">
    <source>
        <dbReference type="ARBA" id="ARBA00010663"/>
    </source>
</evidence>
<keyword evidence="10" id="KW-1185">Reference proteome</keyword>
<name>A0A8J2KAQ8_9HEXA</name>
<dbReference type="InterPro" id="IPR000276">
    <property type="entry name" value="GPCR_Rhodpsn"/>
</dbReference>
<reference evidence="9" key="1">
    <citation type="submission" date="2021-06" db="EMBL/GenBank/DDBJ databases">
        <authorList>
            <person name="Hodson N. C."/>
            <person name="Mongue J. A."/>
            <person name="Jaron S. K."/>
        </authorList>
    </citation>
    <scope>NUCLEOTIDE SEQUENCE</scope>
</reference>
<feature type="transmembrane region" description="Helical" evidence="7">
    <location>
        <begin position="117"/>
        <end position="138"/>
    </location>
</feature>
<dbReference type="OrthoDB" id="10042731at2759"/>
<dbReference type="PROSITE" id="PS50262">
    <property type="entry name" value="G_PROTEIN_RECEP_F1_2"/>
    <property type="match status" value="1"/>
</dbReference>
<comment type="similarity">
    <text evidence="2">Belongs to the G-protein coupled receptor 1 family.</text>
</comment>
<evidence type="ECO:0000256" key="1">
    <source>
        <dbReference type="ARBA" id="ARBA00004651"/>
    </source>
</evidence>
<dbReference type="GO" id="GO:0004930">
    <property type="term" value="F:G protein-coupled receptor activity"/>
    <property type="evidence" value="ECO:0007669"/>
    <property type="project" value="InterPro"/>
</dbReference>
<evidence type="ECO:0000256" key="7">
    <source>
        <dbReference type="SAM" id="Phobius"/>
    </source>
</evidence>
<dbReference type="PROSITE" id="PS00237">
    <property type="entry name" value="G_PROTEIN_RECEP_F1_1"/>
    <property type="match status" value="1"/>
</dbReference>
<comment type="caution">
    <text evidence="9">The sequence shown here is derived from an EMBL/GenBank/DDBJ whole genome shotgun (WGS) entry which is preliminary data.</text>
</comment>
<keyword evidence="4 7" id="KW-0812">Transmembrane</keyword>
<feature type="transmembrane region" description="Helical" evidence="7">
    <location>
        <begin position="191"/>
        <end position="215"/>
    </location>
</feature>
<evidence type="ECO:0000256" key="3">
    <source>
        <dbReference type="ARBA" id="ARBA00022475"/>
    </source>
</evidence>
<feature type="domain" description="G-protein coupled receptors family 1 profile" evidence="8">
    <location>
        <begin position="1"/>
        <end position="244"/>
    </location>
</feature>
<dbReference type="SUPFAM" id="SSF81321">
    <property type="entry name" value="Family A G protein-coupled receptor-like"/>
    <property type="match status" value="1"/>
</dbReference>
<dbReference type="AlphaFoldDB" id="A0A8J2KAQ8"/>
<dbReference type="PANTHER" id="PTHR22750">
    <property type="entry name" value="G-PROTEIN COUPLED RECEPTOR"/>
    <property type="match status" value="1"/>
</dbReference>
<accession>A0A8J2KAQ8</accession>
<keyword evidence="5 7" id="KW-1133">Transmembrane helix</keyword>
<proteinExistence type="inferred from homology"/>
<evidence type="ECO:0000313" key="9">
    <source>
        <dbReference type="EMBL" id="CAG7785348.1"/>
    </source>
</evidence>
<gene>
    <name evidence="9" type="ORF">AFUS01_LOCUS23978</name>
</gene>
<keyword evidence="6 7" id="KW-0472">Membrane</keyword>
<feature type="transmembrane region" description="Helical" evidence="7">
    <location>
        <begin position="45"/>
        <end position="64"/>
    </location>
</feature>
<comment type="subcellular location">
    <subcellularLocation>
        <location evidence="1">Cell membrane</location>
        <topology evidence="1">Multi-pass membrane protein</topology>
    </subcellularLocation>
</comment>
<evidence type="ECO:0000256" key="6">
    <source>
        <dbReference type="ARBA" id="ARBA00023136"/>
    </source>
</evidence>
<evidence type="ECO:0000256" key="5">
    <source>
        <dbReference type="ARBA" id="ARBA00022989"/>
    </source>
</evidence>
<dbReference type="GO" id="GO:0005886">
    <property type="term" value="C:plasma membrane"/>
    <property type="evidence" value="ECO:0007669"/>
    <property type="project" value="UniProtKB-SubCell"/>
</dbReference>
<dbReference type="InterPro" id="IPR017452">
    <property type="entry name" value="GPCR_Rhodpsn_7TM"/>
</dbReference>
<evidence type="ECO:0000259" key="8">
    <source>
        <dbReference type="PROSITE" id="PS50262"/>
    </source>
</evidence>
<feature type="transmembrane region" description="Helical" evidence="7">
    <location>
        <begin position="84"/>
        <end position="105"/>
    </location>
</feature>
<dbReference type="Pfam" id="PF00001">
    <property type="entry name" value="7tm_1"/>
    <property type="match status" value="1"/>
</dbReference>
<dbReference type="Proteomes" id="UP000708208">
    <property type="component" value="Unassembled WGS sequence"/>
</dbReference>
<evidence type="ECO:0000313" key="10">
    <source>
        <dbReference type="Proteomes" id="UP000708208"/>
    </source>
</evidence>
<keyword evidence="3" id="KW-1003">Cell membrane</keyword>
<evidence type="ECO:0000256" key="4">
    <source>
        <dbReference type="ARBA" id="ARBA00022692"/>
    </source>
</evidence>
<organism evidence="9 10">
    <name type="scientific">Allacma fusca</name>
    <dbReference type="NCBI Taxonomy" id="39272"/>
    <lineage>
        <taxon>Eukaryota</taxon>
        <taxon>Metazoa</taxon>
        <taxon>Ecdysozoa</taxon>
        <taxon>Arthropoda</taxon>
        <taxon>Hexapoda</taxon>
        <taxon>Collembola</taxon>
        <taxon>Symphypleona</taxon>
        <taxon>Sminthuridae</taxon>
        <taxon>Allacma</taxon>
    </lineage>
</organism>